<dbReference type="SUPFAM" id="SSF50199">
    <property type="entry name" value="Staphylococcal nuclease"/>
    <property type="match status" value="5"/>
</dbReference>
<dbReference type="InterPro" id="IPR058922">
    <property type="entry name" value="WHD_DRP"/>
</dbReference>
<dbReference type="FunFam" id="2.40.50.90:FF:000010">
    <property type="entry name" value="Ribonuclease"/>
    <property type="match status" value="1"/>
</dbReference>
<organism evidence="19 20">
    <name type="scientific">Aegilops tauschii subsp. strangulata</name>
    <name type="common">Goatgrass</name>
    <dbReference type="NCBI Taxonomy" id="200361"/>
    <lineage>
        <taxon>Eukaryota</taxon>
        <taxon>Viridiplantae</taxon>
        <taxon>Streptophyta</taxon>
        <taxon>Embryophyta</taxon>
        <taxon>Tracheophyta</taxon>
        <taxon>Spermatophyta</taxon>
        <taxon>Magnoliopsida</taxon>
        <taxon>Liliopsida</taxon>
        <taxon>Poales</taxon>
        <taxon>Poaceae</taxon>
        <taxon>BOP clade</taxon>
        <taxon>Pooideae</taxon>
        <taxon>Triticodae</taxon>
        <taxon>Triticeae</taxon>
        <taxon>Triticinae</taxon>
        <taxon>Aegilops</taxon>
    </lineage>
</organism>
<dbReference type="InterPro" id="IPR035437">
    <property type="entry name" value="SNase_OB-fold_sf"/>
</dbReference>
<reference evidence="20" key="1">
    <citation type="journal article" date="2014" name="Science">
        <title>Ancient hybridizations among the ancestral genomes of bread wheat.</title>
        <authorList>
            <consortium name="International Wheat Genome Sequencing Consortium,"/>
            <person name="Marcussen T."/>
            <person name="Sandve S.R."/>
            <person name="Heier L."/>
            <person name="Spannagl M."/>
            <person name="Pfeifer M."/>
            <person name="Jakobsen K.S."/>
            <person name="Wulff B.B."/>
            <person name="Steuernagel B."/>
            <person name="Mayer K.F."/>
            <person name="Olsen O.A."/>
        </authorList>
    </citation>
    <scope>NUCLEOTIDE SEQUENCE [LARGE SCALE GENOMIC DNA]</scope>
    <source>
        <strain evidence="20">cv. AL8/78</strain>
    </source>
</reference>
<dbReference type="FunFam" id="1.10.10.10:FF:000322">
    <property type="entry name" value="Probable disease resistance protein At1g63360"/>
    <property type="match status" value="1"/>
</dbReference>
<dbReference type="GO" id="GO:0009651">
    <property type="term" value="P:response to salt stress"/>
    <property type="evidence" value="ECO:0007669"/>
    <property type="project" value="UniProtKB-ARBA"/>
</dbReference>
<evidence type="ECO:0000256" key="11">
    <source>
        <dbReference type="ARBA" id="ARBA00022801"/>
    </source>
</evidence>
<evidence type="ECO:0000313" key="20">
    <source>
        <dbReference type="Proteomes" id="UP000015105"/>
    </source>
</evidence>
<reference evidence="19" key="5">
    <citation type="journal article" date="2021" name="G3 (Bethesda)">
        <title>Aegilops tauschii genome assembly Aet v5.0 features greater sequence contiguity and improved annotation.</title>
        <authorList>
            <person name="Wang L."/>
            <person name="Zhu T."/>
            <person name="Rodriguez J.C."/>
            <person name="Deal K.R."/>
            <person name="Dubcovsky J."/>
            <person name="McGuire P.E."/>
            <person name="Lux T."/>
            <person name="Spannagl M."/>
            <person name="Mayer K.F.X."/>
            <person name="Baldrich P."/>
            <person name="Meyers B.C."/>
            <person name="Huo N."/>
            <person name="Gu Y.Q."/>
            <person name="Zhou H."/>
            <person name="Devos K.M."/>
            <person name="Bennetzen J.L."/>
            <person name="Unver T."/>
            <person name="Budak H."/>
            <person name="Gulick P.J."/>
            <person name="Galiba G."/>
            <person name="Kalapos B."/>
            <person name="Nelson D.R."/>
            <person name="Li P."/>
            <person name="You F.M."/>
            <person name="Luo M.C."/>
            <person name="Dvorak J."/>
        </authorList>
    </citation>
    <scope>NUCLEOTIDE SEQUENCE [LARGE SCALE GENOMIC DNA]</scope>
    <source>
        <strain evidence="19">cv. AL8/78</strain>
    </source>
</reference>
<dbReference type="Gene3D" id="2.40.50.90">
    <property type="match status" value="5"/>
</dbReference>
<keyword evidence="15" id="KW-0175">Coiled coil</keyword>
<dbReference type="GO" id="GO:0002758">
    <property type="term" value="P:innate immune response-activating signaling pathway"/>
    <property type="evidence" value="ECO:0007669"/>
    <property type="project" value="UniProtKB-ARBA"/>
</dbReference>
<dbReference type="GO" id="GO:0042742">
    <property type="term" value="P:defense response to bacterium"/>
    <property type="evidence" value="ECO:0007669"/>
    <property type="project" value="UniProtKB-ARBA"/>
</dbReference>
<feature type="domain" description="TNase-like" evidence="18">
    <location>
        <begin position="1080"/>
        <end position="1219"/>
    </location>
</feature>
<dbReference type="FunFam" id="2.30.30.140:FF:000018">
    <property type="entry name" value="Serine/threonine-protein kinase 31"/>
    <property type="match status" value="1"/>
</dbReference>
<dbReference type="PROSITE" id="PS50304">
    <property type="entry name" value="TUDOR"/>
    <property type="match status" value="1"/>
</dbReference>
<dbReference type="GO" id="GO:0005783">
    <property type="term" value="C:endoplasmic reticulum"/>
    <property type="evidence" value="ECO:0007669"/>
    <property type="project" value="UniProtKB-SubCell"/>
</dbReference>
<dbReference type="PANTHER" id="PTHR12302:SF2">
    <property type="entry name" value="STAPHYLOCOCCAL NUCLEASE DOMAIN-CONTAINING PROTEIN 1"/>
    <property type="match status" value="1"/>
</dbReference>
<feature type="region of interest" description="Disordered" evidence="16">
    <location>
        <begin position="1295"/>
        <end position="1316"/>
    </location>
</feature>
<dbReference type="Gene3D" id="3.80.10.10">
    <property type="entry name" value="Ribonuclease Inhibitor"/>
    <property type="match status" value="1"/>
</dbReference>
<keyword evidence="12" id="KW-0611">Plant defense</keyword>
<dbReference type="SUPFAM" id="SSF63748">
    <property type="entry name" value="Tudor/PWWP/MBT"/>
    <property type="match status" value="1"/>
</dbReference>
<accession>A0A453MEV9</accession>
<dbReference type="InterPro" id="IPR016071">
    <property type="entry name" value="Staphylococal_nuclease_OB-fold"/>
</dbReference>
<dbReference type="GO" id="GO:0004518">
    <property type="term" value="F:nuclease activity"/>
    <property type="evidence" value="ECO:0007669"/>
    <property type="project" value="UniProtKB-KW"/>
</dbReference>
<evidence type="ECO:0000256" key="13">
    <source>
        <dbReference type="ARBA" id="ARBA00022824"/>
    </source>
</evidence>
<dbReference type="GO" id="GO:0003729">
    <property type="term" value="F:mRNA binding"/>
    <property type="evidence" value="ECO:0007669"/>
    <property type="project" value="UniProtKB-ARBA"/>
</dbReference>
<reference evidence="19" key="4">
    <citation type="submission" date="2019-03" db="UniProtKB">
        <authorList>
            <consortium name="EnsemblPlants"/>
        </authorList>
    </citation>
    <scope>IDENTIFICATION</scope>
</reference>
<dbReference type="GO" id="GO:0048471">
    <property type="term" value="C:perinuclear region of cytoplasm"/>
    <property type="evidence" value="ECO:0007669"/>
    <property type="project" value="UniProtKB-SubCell"/>
</dbReference>
<evidence type="ECO:0000259" key="18">
    <source>
        <dbReference type="PROSITE" id="PS50830"/>
    </source>
</evidence>
<dbReference type="SUPFAM" id="SSF52047">
    <property type="entry name" value="RNI-like"/>
    <property type="match status" value="1"/>
</dbReference>
<keyword evidence="10" id="KW-0547">Nucleotide-binding</keyword>
<evidence type="ECO:0000256" key="8">
    <source>
        <dbReference type="ARBA" id="ARBA00022722"/>
    </source>
</evidence>
<dbReference type="CDD" id="cd20443">
    <property type="entry name" value="Tudor_AtTudor1-like"/>
    <property type="match status" value="1"/>
</dbReference>
<dbReference type="GO" id="GO:0043531">
    <property type="term" value="F:ADP binding"/>
    <property type="evidence" value="ECO:0007669"/>
    <property type="project" value="InterPro"/>
</dbReference>
<dbReference type="Pfam" id="PF00931">
    <property type="entry name" value="NB-ARC"/>
    <property type="match status" value="1"/>
</dbReference>
<feature type="domain" description="TNase-like" evidence="18">
    <location>
        <begin position="1653"/>
        <end position="1779"/>
    </location>
</feature>
<feature type="domain" description="Tudor" evidence="17">
    <location>
        <begin position="1845"/>
        <end position="1909"/>
    </location>
</feature>
<dbReference type="SMART" id="SM00333">
    <property type="entry name" value="TUDOR"/>
    <property type="match status" value="1"/>
</dbReference>
<dbReference type="Proteomes" id="UP000015105">
    <property type="component" value="Chromosome 5D"/>
</dbReference>
<protein>
    <submittedName>
        <fullName evidence="19">Uncharacterized protein</fullName>
    </submittedName>
</protein>
<keyword evidence="13" id="KW-0256">Endoplasmic reticulum</keyword>
<dbReference type="InterPro" id="IPR047395">
    <property type="entry name" value="Tudor_AtTudor1-like"/>
</dbReference>
<dbReference type="InterPro" id="IPR041118">
    <property type="entry name" value="Rx_N"/>
</dbReference>
<dbReference type="SMART" id="SM00318">
    <property type="entry name" value="SNc"/>
    <property type="match status" value="4"/>
</dbReference>
<keyword evidence="11" id="KW-0378">Hydrolase</keyword>
<dbReference type="EnsemblPlants" id="AET5Gv21162800.13">
    <property type="protein sequence ID" value="AET5Gv21162800.13"/>
    <property type="gene ID" value="AET5Gv21162800"/>
</dbReference>
<evidence type="ECO:0000259" key="17">
    <source>
        <dbReference type="PROSITE" id="PS50304"/>
    </source>
</evidence>
<dbReference type="InterPro" id="IPR027417">
    <property type="entry name" value="P-loop_NTPase"/>
</dbReference>
<dbReference type="STRING" id="200361.A0A453MEV9"/>
<feature type="domain" description="TNase-like" evidence="18">
    <location>
        <begin position="1443"/>
        <end position="1623"/>
    </location>
</feature>
<evidence type="ECO:0000256" key="4">
    <source>
        <dbReference type="ARBA" id="ARBA00008894"/>
    </source>
</evidence>
<feature type="region of interest" description="Disordered" evidence="16">
    <location>
        <begin position="1006"/>
        <end position="1033"/>
    </location>
</feature>
<dbReference type="GO" id="GO:0005829">
    <property type="term" value="C:cytosol"/>
    <property type="evidence" value="ECO:0007669"/>
    <property type="project" value="UniProtKB-ARBA"/>
</dbReference>
<sequence>SNNSSSLCFDFFVQAEMSSSLAVTGAAMDAPVSSSVAEMGAMNAPVSSSLGVMGPLLKKIDSLLPLDYRLRGPLKDRVALLKVDLEEISVALVEQSMVDFPNEMAKYWMNEVRELCYDIEDFIDDMMLTHADAKMRSVQSFKVGRVKIPWLPKTVRPCTRAARIAELRALVREAIERHGRYLDGCTSSSRSLFTVYGHIPLMYAEAANYLVGVDDTKTKLIKWITDEEQHPAETTNYLVGVNDVKIKLIKWLTDENEQQLKMVVITGHAGVGKTTLAKQLYREVGQQFECRAFVRASRKPDMRRLLEGILSQVQQHRCPSNSYTVQNLIDNLIKHLQNKRYVIVIDDLWETISWDIVASAFPEGNNCSRIITTTEIEGVALECCDYQSDNILKMKPLGREDSGKLLLNLVFGPECLCPEQLKGAFDIIIKKCAGLPLATICVSGLLTTQPDNPKLWQHVQEFLCSNLSTDSTLEERLQEILKLSYNSLPHYLKTCLMYLSMYPEGYTMQKFDLVKQWTAEGFICAIEGTDTWEEVADSYFEELVNRGMIQPVDINYNGEVLSCTLHHVVHDLITLESTEERFITALDYSQTIRGHYSKARRLSFHFSNPRYAKKPTGLTLSKVRSIGFFGILKCLPTIVGLKHLQVLILEFWGDQQGINCFDLTGICRLFQLRYLKISCDASVEVELPTQMHMLRYLETVIIDAAVSAVPSDIIHVPGLLHLSLGDKTDLPDEIGHIRSLRTLHCFDLSSNSEDNVLSLGDLMNLQDLNLTYCTEESDEHLKRNLTALASSLGKLVNLKSVSLAPGVSRTVIYHDVCSSMSSLPSFLQRLELLPPICIFSRLPRCIGQLRKLCILTVVVSELLMEDMDILTGLPALTIFSLYVLQPTAESIIFKKGAFLGLKCFKYTCGVLSLAFQEEAFPNLQRLELSFNAHKGEQYYNLLSGIDYLLNLKETAGTIGAATGAEEHDMRVAESALRDAIRKHPRFPSYDNVKRVDWVHEEYQLRTQAKDSPSEKHETLQKQHGRKEGDSLHEQPRILLKESGGETKQCADSWISHFPPPESIISDQMKSAGVMASKASGWLRGKVKAVTSGDCLLIMGSTKAEIPQEKSITLSHLMAPRLARRGGVDEPFAWESREFLRKHCIGKEVTFRLDYTAPNIGREFGTVYFGDKNVAYLVVATGWAKVKEQGPKGGEQLPYVAELQRLEEVAKQHGLGRWSKEPGAAEESIRDIPPSAIGELSGFDAKGFAVANKGKSLEAIVEQVRDGSTVRVYLHPSFQFVQIYVAGAQAPSMGRRLAKSEGTADDTTNVDDSGEAPAPLTTAQRLAASTVSTEVPPDRFGREAKHFTETQVLNRDVRVVVEGTDSFNNIIGSVYYPDGDTAKDLSLELVKNGLAKYVEWSANMLDVEVKIKLKNAERQAKKEQLRIWTGFKPPVTNSKPIHDQKFTGKVVEVVSGDCIIVADDAAPYGSPSAEWQVNLSSIRAPKLGNPRREDNKPDKFARESKEFLRTRLIGKQVTVEMEYSGRISTMDGQNAVPVMNSADTRVLDYGSVFLGSPSPADGDDTSSVPSTGTQPKINVAELLLSRGFAEISKHRDYEERSHYFDALLAAHSRAEKAKKGIHSDKLPPVMHITDFTMVNSKKAKDFLPFLQRNRRHTAVVEYVFSGHRFKLTIPKETCSIAFSLSGVRCPGKDEPYSSEAIALMRRMILQRDVEIEVETVDRTGTFIGSLWESKTNVGSVLLESGLAKLSSFSLDRIPDAHVLTRAEKSAKQQKLKIWENYAEGEKVSNVSASESNEQEILKVVATEVLGGGKFYAQAVGDQRVSSIQQQLASLKFKEAPVIGAFNPVKGEMVLAQFNLDNSWNRAMIVNGPRAVDSVDDQFEVFYIDFGNQEVVPYNRIRPADPSVSSSPPLAQLCSLALIKVPGLEDDYGQEAAEYLSECLLSSSKQYRAMIEERDTSGGKVTRQGTGTVLIVTLVDPETESSISAAMLEEGLARLERSKRWDTKERKKALENLEQFQEKAKKERLRLWQYGDVESDEDEQAPGGRKHTLCR</sequence>
<name>A0A453MEV9_AEGTS</name>
<reference evidence="19" key="3">
    <citation type="journal article" date="2017" name="Nature">
        <title>Genome sequence of the progenitor of the wheat D genome Aegilops tauschii.</title>
        <authorList>
            <person name="Luo M.C."/>
            <person name="Gu Y.Q."/>
            <person name="Puiu D."/>
            <person name="Wang H."/>
            <person name="Twardziok S.O."/>
            <person name="Deal K.R."/>
            <person name="Huo N."/>
            <person name="Zhu T."/>
            <person name="Wang L."/>
            <person name="Wang Y."/>
            <person name="McGuire P.E."/>
            <person name="Liu S."/>
            <person name="Long H."/>
            <person name="Ramasamy R.K."/>
            <person name="Rodriguez J.C."/>
            <person name="Van S.L."/>
            <person name="Yuan L."/>
            <person name="Wang Z."/>
            <person name="Xia Z."/>
            <person name="Xiao L."/>
            <person name="Anderson O.D."/>
            <person name="Ouyang S."/>
            <person name="Liang Y."/>
            <person name="Zimin A.V."/>
            <person name="Pertea G."/>
            <person name="Qi P."/>
            <person name="Bennetzen J.L."/>
            <person name="Dai X."/>
            <person name="Dawson M.W."/>
            <person name="Muller H.G."/>
            <person name="Kugler K."/>
            <person name="Rivarola-Duarte L."/>
            <person name="Spannagl M."/>
            <person name="Mayer K.F.X."/>
            <person name="Lu F.H."/>
            <person name="Bevan M.W."/>
            <person name="Leroy P."/>
            <person name="Li P."/>
            <person name="You F.M."/>
            <person name="Sun Q."/>
            <person name="Liu Z."/>
            <person name="Lyons E."/>
            <person name="Wicker T."/>
            <person name="Salzberg S.L."/>
            <person name="Devos K.M."/>
            <person name="Dvorak J."/>
        </authorList>
    </citation>
    <scope>NUCLEOTIDE SEQUENCE [LARGE SCALE GENOMIC DNA]</scope>
    <source>
        <strain evidence="19">cv. AL8/78</strain>
    </source>
</reference>
<evidence type="ECO:0000256" key="2">
    <source>
        <dbReference type="ARBA" id="ARBA00004463"/>
    </source>
</evidence>
<keyword evidence="6" id="KW-0597">Phosphoprotein</keyword>
<dbReference type="GO" id="GO:0006402">
    <property type="term" value="P:mRNA catabolic process"/>
    <property type="evidence" value="ECO:0007669"/>
    <property type="project" value="UniProtKB-ARBA"/>
</dbReference>
<dbReference type="InterPro" id="IPR036388">
    <property type="entry name" value="WH-like_DNA-bd_sf"/>
</dbReference>
<dbReference type="GO" id="GO:0034605">
    <property type="term" value="P:cellular response to heat"/>
    <property type="evidence" value="ECO:0007669"/>
    <property type="project" value="UniProtKB-ARBA"/>
</dbReference>
<dbReference type="InterPro" id="IPR002182">
    <property type="entry name" value="NB-ARC"/>
</dbReference>
<dbReference type="InterPro" id="IPR002999">
    <property type="entry name" value="Tudor"/>
</dbReference>
<dbReference type="InterPro" id="IPR032675">
    <property type="entry name" value="LRR_dom_sf"/>
</dbReference>
<dbReference type="PROSITE" id="PS50830">
    <property type="entry name" value="TNASE_3"/>
    <property type="match status" value="4"/>
</dbReference>
<keyword evidence="9" id="KW-0677">Repeat</keyword>
<dbReference type="Pfam" id="PF00565">
    <property type="entry name" value="SNase"/>
    <property type="match status" value="5"/>
</dbReference>
<evidence type="ECO:0000256" key="14">
    <source>
        <dbReference type="ARBA" id="ARBA00022990"/>
    </source>
</evidence>
<dbReference type="Pfam" id="PF23598">
    <property type="entry name" value="LRR_14"/>
    <property type="match status" value="1"/>
</dbReference>
<proteinExistence type="inferred from homology"/>
<dbReference type="GO" id="GO:0010494">
    <property type="term" value="C:cytoplasmic stress granule"/>
    <property type="evidence" value="ECO:0007669"/>
    <property type="project" value="UniProtKB-ARBA"/>
</dbReference>
<evidence type="ECO:0000256" key="3">
    <source>
        <dbReference type="ARBA" id="ARBA00004556"/>
    </source>
</evidence>
<evidence type="ECO:0000256" key="5">
    <source>
        <dbReference type="ARBA" id="ARBA00022490"/>
    </source>
</evidence>
<dbReference type="Gene3D" id="3.40.50.300">
    <property type="entry name" value="P-loop containing nucleotide triphosphate hydrolases"/>
    <property type="match status" value="1"/>
</dbReference>
<dbReference type="FunFam" id="2.40.50.90:FF:000015">
    <property type="entry name" value="Ribonuclease"/>
    <property type="match status" value="1"/>
</dbReference>
<reference evidence="20" key="2">
    <citation type="journal article" date="2017" name="Nat. Plants">
        <title>The Aegilops tauschii genome reveals multiple impacts of transposons.</title>
        <authorList>
            <person name="Zhao G."/>
            <person name="Zou C."/>
            <person name="Li K."/>
            <person name="Wang K."/>
            <person name="Li T."/>
            <person name="Gao L."/>
            <person name="Zhang X."/>
            <person name="Wang H."/>
            <person name="Yang Z."/>
            <person name="Liu X."/>
            <person name="Jiang W."/>
            <person name="Mao L."/>
            <person name="Kong X."/>
            <person name="Jiao Y."/>
            <person name="Jia J."/>
        </authorList>
    </citation>
    <scope>NUCLEOTIDE SEQUENCE [LARGE SCALE GENOMIC DNA]</scope>
    <source>
        <strain evidence="20">cv. AL8/78</strain>
    </source>
</reference>
<dbReference type="FunFam" id="2.40.50.90:FF:000018">
    <property type="entry name" value="Ribonuclease"/>
    <property type="match status" value="1"/>
</dbReference>
<evidence type="ECO:0000256" key="16">
    <source>
        <dbReference type="SAM" id="MobiDB-lite"/>
    </source>
</evidence>
<dbReference type="GO" id="GO:0005635">
    <property type="term" value="C:nuclear envelope"/>
    <property type="evidence" value="ECO:0007669"/>
    <property type="project" value="UniProtKB-ARBA"/>
</dbReference>
<dbReference type="PANTHER" id="PTHR12302">
    <property type="entry name" value="EBNA2 BINDING PROTEIN P100"/>
    <property type="match status" value="1"/>
</dbReference>
<keyword evidence="7" id="KW-0433">Leucine-rich repeat</keyword>
<dbReference type="FunFam" id="2.40.50.90:FF:000011">
    <property type="entry name" value="Ribonuclease"/>
    <property type="match status" value="1"/>
</dbReference>
<evidence type="ECO:0000256" key="10">
    <source>
        <dbReference type="ARBA" id="ARBA00022741"/>
    </source>
</evidence>
<comment type="similarity">
    <text evidence="4">Belongs to the disease resistance NB-LRR family.</text>
</comment>
<dbReference type="SUPFAM" id="SSF52540">
    <property type="entry name" value="P-loop containing nucleoside triphosphate hydrolases"/>
    <property type="match status" value="1"/>
</dbReference>
<dbReference type="PRINTS" id="PR00364">
    <property type="entry name" value="DISEASERSIST"/>
</dbReference>
<evidence type="ECO:0000256" key="9">
    <source>
        <dbReference type="ARBA" id="ARBA00022737"/>
    </source>
</evidence>
<evidence type="ECO:0000313" key="19">
    <source>
        <dbReference type="EnsemblPlants" id="AET5Gv21162800.13"/>
    </source>
</evidence>
<keyword evidence="8" id="KW-0540">Nuclease</keyword>
<dbReference type="Pfam" id="PF18052">
    <property type="entry name" value="Rx_N"/>
    <property type="match status" value="1"/>
</dbReference>
<dbReference type="Pfam" id="PF00567">
    <property type="entry name" value="TUDOR"/>
    <property type="match status" value="1"/>
</dbReference>
<dbReference type="Gene3D" id="1.10.10.10">
    <property type="entry name" value="Winged helix-like DNA-binding domain superfamily/Winged helix DNA-binding domain"/>
    <property type="match status" value="1"/>
</dbReference>
<comment type="subcellular location">
    <subcellularLocation>
        <location evidence="3">Cytoplasm</location>
        <location evidence="3">Perinuclear region</location>
    </subcellularLocation>
    <subcellularLocation>
        <location evidence="2">Cytoplasmic granule</location>
    </subcellularLocation>
    <subcellularLocation>
        <location evidence="1">Endoplasmic reticulum</location>
    </subcellularLocation>
</comment>
<dbReference type="Gene3D" id="2.30.30.140">
    <property type="match status" value="1"/>
</dbReference>
<keyword evidence="5" id="KW-0963">Cytoplasm</keyword>
<keyword evidence="20" id="KW-1185">Reference proteome</keyword>
<dbReference type="Gene3D" id="1.20.5.4130">
    <property type="match status" value="1"/>
</dbReference>
<dbReference type="GO" id="GO:0006397">
    <property type="term" value="P:mRNA processing"/>
    <property type="evidence" value="ECO:0007669"/>
    <property type="project" value="UniProtKB-ARBA"/>
</dbReference>
<dbReference type="InterPro" id="IPR055414">
    <property type="entry name" value="LRR_R13L4/SHOC2-like"/>
</dbReference>
<feature type="region of interest" description="Disordered" evidence="16">
    <location>
        <begin position="2033"/>
        <end position="2053"/>
    </location>
</feature>
<dbReference type="GO" id="GO:0010372">
    <property type="term" value="P:positive regulation of gibberellin biosynthetic process"/>
    <property type="evidence" value="ECO:0007669"/>
    <property type="project" value="UniProtKB-ARBA"/>
</dbReference>
<evidence type="ECO:0000256" key="12">
    <source>
        <dbReference type="ARBA" id="ARBA00022821"/>
    </source>
</evidence>
<dbReference type="Pfam" id="PF23559">
    <property type="entry name" value="WHD_DRP"/>
    <property type="match status" value="1"/>
</dbReference>
<dbReference type="Gramene" id="AET5Gv21162800.13">
    <property type="protein sequence ID" value="AET5Gv21162800.13"/>
    <property type="gene ID" value="AET5Gv21162800"/>
</dbReference>
<keyword evidence="14" id="KW-0007">Acetylation</keyword>
<dbReference type="GO" id="GO:0000932">
    <property type="term" value="C:P-body"/>
    <property type="evidence" value="ECO:0007669"/>
    <property type="project" value="UniProtKB-ARBA"/>
</dbReference>
<dbReference type="GO" id="GO:0009626">
    <property type="term" value="P:plant-type hypersensitive response"/>
    <property type="evidence" value="ECO:0007669"/>
    <property type="project" value="UniProtKB-ARBA"/>
</dbReference>
<evidence type="ECO:0000256" key="6">
    <source>
        <dbReference type="ARBA" id="ARBA00022553"/>
    </source>
</evidence>
<dbReference type="GO" id="GO:0016787">
    <property type="term" value="F:hydrolase activity"/>
    <property type="evidence" value="ECO:0007669"/>
    <property type="project" value="UniProtKB-KW"/>
</dbReference>
<evidence type="ECO:0000256" key="1">
    <source>
        <dbReference type="ARBA" id="ARBA00004240"/>
    </source>
</evidence>
<evidence type="ECO:0000256" key="15">
    <source>
        <dbReference type="ARBA" id="ARBA00023054"/>
    </source>
</evidence>
<evidence type="ECO:0000256" key="7">
    <source>
        <dbReference type="ARBA" id="ARBA00022614"/>
    </source>
</evidence>
<feature type="domain" description="TNase-like" evidence="18">
    <location>
        <begin position="1254"/>
        <end position="1429"/>
    </location>
</feature>